<protein>
    <submittedName>
        <fullName evidence="4">Arylsulfatase</fullName>
    </submittedName>
</protein>
<dbReference type="InterPro" id="IPR017850">
    <property type="entry name" value="Alkaline_phosphatase_core_sf"/>
</dbReference>
<dbReference type="Pfam" id="PF00884">
    <property type="entry name" value="Sulfatase"/>
    <property type="match status" value="1"/>
</dbReference>
<comment type="similarity">
    <text evidence="1">Belongs to the sulfatase family.</text>
</comment>
<dbReference type="GO" id="GO:0004065">
    <property type="term" value="F:arylsulfatase activity"/>
    <property type="evidence" value="ECO:0007669"/>
    <property type="project" value="TreeGrafter"/>
</dbReference>
<dbReference type="AlphaFoldDB" id="M7N898"/>
<organism evidence="4 5">
    <name type="scientific">Cesiribacter andamanensis AMV16</name>
    <dbReference type="NCBI Taxonomy" id="1279009"/>
    <lineage>
        <taxon>Bacteria</taxon>
        <taxon>Pseudomonadati</taxon>
        <taxon>Bacteroidota</taxon>
        <taxon>Cytophagia</taxon>
        <taxon>Cytophagales</taxon>
        <taxon>Cesiribacteraceae</taxon>
        <taxon>Cesiribacter</taxon>
    </lineage>
</organism>
<evidence type="ECO:0000313" key="5">
    <source>
        <dbReference type="Proteomes" id="UP000011910"/>
    </source>
</evidence>
<dbReference type="eggNOG" id="COG3119">
    <property type="taxonomic scope" value="Bacteria"/>
</dbReference>
<proteinExistence type="inferred from homology"/>
<evidence type="ECO:0000256" key="2">
    <source>
        <dbReference type="ARBA" id="ARBA00022801"/>
    </source>
</evidence>
<feature type="domain" description="Sulfatase N-terminal" evidence="3">
    <location>
        <begin position="64"/>
        <end position="119"/>
    </location>
</feature>
<gene>
    <name evidence="4" type="ORF">ADICEAN_01336</name>
</gene>
<dbReference type="SUPFAM" id="SSF53649">
    <property type="entry name" value="Alkaline phosphatase-like"/>
    <property type="match status" value="1"/>
</dbReference>
<sequence length="127" mass="13905">MRCYGYLGRVENHARLKPEALPQSPAQNRIAMKPAHYLLSLGLLLFGCRGTEQPQGEAAELPRPNIIFIMTDDHAMQAISAYGHPISQLAPTPNLDRIAREGVLFRNNFCTNSICGPSRGSDSDGQA</sequence>
<comment type="caution">
    <text evidence="4">The sequence shown here is derived from an EMBL/GenBank/DDBJ whole genome shotgun (WGS) entry which is preliminary data.</text>
</comment>
<evidence type="ECO:0000256" key="1">
    <source>
        <dbReference type="ARBA" id="ARBA00008779"/>
    </source>
</evidence>
<dbReference type="PATRIC" id="fig|1279009.4.peg.1351"/>
<dbReference type="EMBL" id="AODQ01000024">
    <property type="protein sequence ID" value="EMR03487.1"/>
    <property type="molecule type" value="Genomic_DNA"/>
</dbReference>
<dbReference type="Proteomes" id="UP000011910">
    <property type="component" value="Unassembled WGS sequence"/>
</dbReference>
<evidence type="ECO:0000313" key="4">
    <source>
        <dbReference type="EMBL" id="EMR03487.1"/>
    </source>
</evidence>
<dbReference type="InterPro" id="IPR000917">
    <property type="entry name" value="Sulfatase_N"/>
</dbReference>
<name>M7N898_9BACT</name>
<keyword evidence="2" id="KW-0378">Hydrolase</keyword>
<dbReference type="PANTHER" id="PTHR42693:SF53">
    <property type="entry name" value="ENDO-4-O-SULFATASE"/>
    <property type="match status" value="1"/>
</dbReference>
<dbReference type="Gene3D" id="3.40.720.10">
    <property type="entry name" value="Alkaline Phosphatase, subunit A"/>
    <property type="match status" value="1"/>
</dbReference>
<reference evidence="4 5" key="1">
    <citation type="journal article" date="2013" name="Genome Announc.">
        <title>Draft Genome Sequence of Cesiribacter andamanensis Strain AMV16T, Isolated from a Soil Sample from a Mud Volcano in the Andaman Islands, India.</title>
        <authorList>
            <person name="Shivaji S."/>
            <person name="Ara S."/>
            <person name="Begum Z."/>
            <person name="Srinivas T.N."/>
            <person name="Singh A."/>
            <person name="Kumar Pinnaka A."/>
        </authorList>
    </citation>
    <scope>NUCLEOTIDE SEQUENCE [LARGE SCALE GENOMIC DNA]</scope>
    <source>
        <strain evidence="4 5">AMV16</strain>
    </source>
</reference>
<dbReference type="PANTHER" id="PTHR42693">
    <property type="entry name" value="ARYLSULFATASE FAMILY MEMBER"/>
    <property type="match status" value="1"/>
</dbReference>
<keyword evidence="5" id="KW-1185">Reference proteome</keyword>
<evidence type="ECO:0000259" key="3">
    <source>
        <dbReference type="Pfam" id="PF00884"/>
    </source>
</evidence>
<dbReference type="STRING" id="1279009.ADICEAN_01336"/>
<accession>M7N898</accession>
<dbReference type="InterPro" id="IPR050738">
    <property type="entry name" value="Sulfatase"/>
</dbReference>